<reference evidence="1" key="1">
    <citation type="submission" date="2014-11" db="EMBL/GenBank/DDBJ databases">
        <authorList>
            <person name="Amaro Gonzalez C."/>
        </authorList>
    </citation>
    <scope>NUCLEOTIDE SEQUENCE</scope>
</reference>
<proteinExistence type="predicted"/>
<reference evidence="1" key="2">
    <citation type="journal article" date="2015" name="Fish Shellfish Immunol.">
        <title>Early steps in the European eel (Anguilla anguilla)-Vibrio vulnificus interaction in the gills: Role of the RtxA13 toxin.</title>
        <authorList>
            <person name="Callol A."/>
            <person name="Pajuelo D."/>
            <person name="Ebbesson L."/>
            <person name="Teles M."/>
            <person name="MacKenzie S."/>
            <person name="Amaro C."/>
        </authorList>
    </citation>
    <scope>NUCLEOTIDE SEQUENCE</scope>
</reference>
<accession>A0A0E9X0C4</accession>
<protein>
    <submittedName>
        <fullName evidence="1">Uncharacterized protein</fullName>
    </submittedName>
</protein>
<name>A0A0E9X0C4_ANGAN</name>
<organism evidence="1">
    <name type="scientific">Anguilla anguilla</name>
    <name type="common">European freshwater eel</name>
    <name type="synonym">Muraena anguilla</name>
    <dbReference type="NCBI Taxonomy" id="7936"/>
    <lineage>
        <taxon>Eukaryota</taxon>
        <taxon>Metazoa</taxon>
        <taxon>Chordata</taxon>
        <taxon>Craniata</taxon>
        <taxon>Vertebrata</taxon>
        <taxon>Euteleostomi</taxon>
        <taxon>Actinopterygii</taxon>
        <taxon>Neopterygii</taxon>
        <taxon>Teleostei</taxon>
        <taxon>Anguilliformes</taxon>
        <taxon>Anguillidae</taxon>
        <taxon>Anguilla</taxon>
    </lineage>
</organism>
<sequence length="81" mass="9290">MEHPSDFITGTVFFPLRSHDDTVKSGRTPFCGVKKLKHHAPLRANPAHNMKTHNTNFQRSEGFGKETTLFFYSMESYIGQM</sequence>
<dbReference type="AlphaFoldDB" id="A0A0E9X0C4"/>
<dbReference type="EMBL" id="GBXM01012533">
    <property type="protein sequence ID" value="JAH96044.1"/>
    <property type="molecule type" value="Transcribed_RNA"/>
</dbReference>
<evidence type="ECO:0000313" key="1">
    <source>
        <dbReference type="EMBL" id="JAH96044.1"/>
    </source>
</evidence>